<protein>
    <recommendedName>
        <fullName evidence="1">Enoyl reductase (ER) domain-containing protein</fullName>
    </recommendedName>
</protein>
<dbReference type="InterPro" id="IPR036291">
    <property type="entry name" value="NAD(P)-bd_dom_sf"/>
</dbReference>
<dbReference type="Gene3D" id="3.90.180.10">
    <property type="entry name" value="Medium-chain alcohol dehydrogenases, catalytic domain"/>
    <property type="match status" value="1"/>
</dbReference>
<dbReference type="InterPro" id="IPR045010">
    <property type="entry name" value="MDR_fam"/>
</dbReference>
<dbReference type="PANTHER" id="PTHR43205:SF7">
    <property type="entry name" value="PROSTAGLANDIN REDUCTASE 1"/>
    <property type="match status" value="1"/>
</dbReference>
<evidence type="ECO:0000313" key="2">
    <source>
        <dbReference type="EMBL" id="CAD8353335.1"/>
    </source>
</evidence>
<dbReference type="InterPro" id="IPR011032">
    <property type="entry name" value="GroES-like_sf"/>
</dbReference>
<reference evidence="2" key="1">
    <citation type="submission" date="2021-01" db="EMBL/GenBank/DDBJ databases">
        <authorList>
            <person name="Corre E."/>
            <person name="Pelletier E."/>
            <person name="Niang G."/>
            <person name="Scheremetjew M."/>
            <person name="Finn R."/>
            <person name="Kale V."/>
            <person name="Holt S."/>
            <person name="Cochrane G."/>
            <person name="Meng A."/>
            <person name="Brown T."/>
            <person name="Cohen L."/>
        </authorList>
    </citation>
    <scope>NUCLEOTIDE SEQUENCE</scope>
    <source>
        <strain evidence="2">Pbaha01</strain>
    </source>
</reference>
<dbReference type="Gene3D" id="3.40.50.720">
    <property type="entry name" value="NAD(P)-binding Rossmann-like Domain"/>
    <property type="match status" value="1"/>
</dbReference>
<dbReference type="CDD" id="cd05288">
    <property type="entry name" value="PGDH"/>
    <property type="match status" value="1"/>
</dbReference>
<dbReference type="GO" id="GO:0016628">
    <property type="term" value="F:oxidoreductase activity, acting on the CH-CH group of donors, NAD or NADP as acceptor"/>
    <property type="evidence" value="ECO:0007669"/>
    <property type="project" value="InterPro"/>
</dbReference>
<dbReference type="AlphaFoldDB" id="A0A7S0FCR4"/>
<organism evidence="2">
    <name type="scientific">Pyrodinium bahamense</name>
    <dbReference type="NCBI Taxonomy" id="73915"/>
    <lineage>
        <taxon>Eukaryota</taxon>
        <taxon>Sar</taxon>
        <taxon>Alveolata</taxon>
        <taxon>Dinophyceae</taxon>
        <taxon>Gonyaulacales</taxon>
        <taxon>Pyrocystaceae</taxon>
        <taxon>Pyrodinium</taxon>
    </lineage>
</organism>
<dbReference type="InterPro" id="IPR013149">
    <property type="entry name" value="ADH-like_C"/>
</dbReference>
<sequence>MAGLGAAGATGLTSNPAWILVQRPSGRYLANTSFELRDTGPIMPLVEGEVRTVMVAAGTAPSLRGKMSSHPLGQPFSCDQVIRVVESRNSGYKTGAHFAGSYPLQRYITWKEVRGRAINVTDGLPAYKYLSILSMSAGLTAWHATEYVDTGRVEAPCRKTVIVTSAASATGMIAGQLYRLKGCRVLGVTSAPAKAARLRELGGFDAVIAYKTEDLSQRIKQLAPNGIDLDFENAGGPMLDTILGHMNVHGRVVLCGMIHDYDKAPKDLYGIRTAVQMINKRIRMEGIHVSDIGPHMAEASKQLASLVAQGKLRSEETVVHGFRKWPDAMRMILDSENMGRLVVLPDDNGEKLEL</sequence>
<feature type="domain" description="Enoyl reductase (ER)" evidence="1">
    <location>
        <begin position="26"/>
        <end position="343"/>
    </location>
</feature>
<dbReference type="PANTHER" id="PTHR43205">
    <property type="entry name" value="PROSTAGLANDIN REDUCTASE"/>
    <property type="match status" value="1"/>
</dbReference>
<gene>
    <name evidence="2" type="ORF">PBAH0796_LOCUS8702</name>
</gene>
<evidence type="ECO:0000259" key="1">
    <source>
        <dbReference type="SMART" id="SM00829"/>
    </source>
</evidence>
<dbReference type="InterPro" id="IPR020843">
    <property type="entry name" value="ER"/>
</dbReference>
<dbReference type="SUPFAM" id="SSF51735">
    <property type="entry name" value="NAD(P)-binding Rossmann-fold domains"/>
    <property type="match status" value="1"/>
</dbReference>
<dbReference type="EMBL" id="HBEG01014239">
    <property type="protein sequence ID" value="CAD8353335.1"/>
    <property type="molecule type" value="Transcribed_RNA"/>
</dbReference>
<dbReference type="Pfam" id="PF00107">
    <property type="entry name" value="ADH_zinc_N"/>
    <property type="match status" value="1"/>
</dbReference>
<dbReference type="SMART" id="SM00829">
    <property type="entry name" value="PKS_ER"/>
    <property type="match status" value="1"/>
</dbReference>
<accession>A0A7S0FCR4</accession>
<dbReference type="SUPFAM" id="SSF50129">
    <property type="entry name" value="GroES-like"/>
    <property type="match status" value="1"/>
</dbReference>
<name>A0A7S0FCR4_9DINO</name>
<proteinExistence type="predicted"/>